<feature type="chain" id="PRO_5007465744" evidence="1">
    <location>
        <begin position="23"/>
        <end position="292"/>
    </location>
</feature>
<dbReference type="GO" id="GO:0008643">
    <property type="term" value="P:carbohydrate transport"/>
    <property type="evidence" value="ECO:0007669"/>
    <property type="project" value="InterPro"/>
</dbReference>
<name>A0A135I7Z5_9GAMM</name>
<keyword evidence="3" id="KW-1185">Reference proteome</keyword>
<reference evidence="2 3" key="1">
    <citation type="submission" date="2015-11" db="EMBL/GenBank/DDBJ databases">
        <title>Genomic Taxonomy of the Vibrionaceae.</title>
        <authorList>
            <person name="Gomez-Gil B."/>
            <person name="Enciso-Ibarra J."/>
        </authorList>
    </citation>
    <scope>NUCLEOTIDE SEQUENCE [LARGE SCALE GENOMIC DNA]</scope>
    <source>
        <strain evidence="2 3">CAIM 912</strain>
    </source>
</reference>
<dbReference type="EMBL" id="LNTY01000034">
    <property type="protein sequence ID" value="KXF81528.1"/>
    <property type="molecule type" value="Genomic_DNA"/>
</dbReference>
<accession>A0A135I7Z5</accession>
<feature type="signal peptide" evidence="1">
    <location>
        <begin position="1"/>
        <end position="22"/>
    </location>
</feature>
<proteinExistence type="predicted"/>
<dbReference type="STRING" id="294935.ATN88_02165"/>
<evidence type="ECO:0000313" key="3">
    <source>
        <dbReference type="Proteomes" id="UP000070529"/>
    </source>
</evidence>
<dbReference type="PROSITE" id="PS51257">
    <property type="entry name" value="PROKAR_LIPOPROTEIN"/>
    <property type="match status" value="1"/>
</dbReference>
<dbReference type="OrthoDB" id="5812146at2"/>
<gene>
    <name evidence="2" type="ORF">ATN88_02165</name>
</gene>
<dbReference type="RefSeq" id="WP_067416670.1">
    <property type="nucleotide sequence ID" value="NZ_LNTY01000034.1"/>
</dbReference>
<protein>
    <submittedName>
        <fullName evidence="2">Transcriptional regulator</fullName>
    </submittedName>
</protein>
<evidence type="ECO:0000256" key="1">
    <source>
        <dbReference type="SAM" id="SignalP"/>
    </source>
</evidence>
<keyword evidence="1" id="KW-0732">Signal</keyword>
<comment type="caution">
    <text evidence="2">The sequence shown here is derived from an EMBL/GenBank/DDBJ whole genome shotgun (WGS) entry which is preliminary data.</text>
</comment>
<dbReference type="InterPro" id="IPR010794">
    <property type="entry name" value="MalM"/>
</dbReference>
<dbReference type="Pfam" id="PF07148">
    <property type="entry name" value="MalM"/>
    <property type="match status" value="1"/>
</dbReference>
<dbReference type="Proteomes" id="UP000070529">
    <property type="component" value="Unassembled WGS sequence"/>
</dbReference>
<organism evidence="2 3">
    <name type="scientific">Enterovibrio coralii</name>
    <dbReference type="NCBI Taxonomy" id="294935"/>
    <lineage>
        <taxon>Bacteria</taxon>
        <taxon>Pseudomonadati</taxon>
        <taxon>Pseudomonadota</taxon>
        <taxon>Gammaproteobacteria</taxon>
        <taxon>Vibrionales</taxon>
        <taxon>Vibrionaceae</taxon>
        <taxon>Enterovibrio</taxon>
    </lineage>
</organism>
<dbReference type="AlphaFoldDB" id="A0A135I7Z5"/>
<sequence>MKTRHALLAALMAAAVSGCATADFPAEKNITIEQNVCCSDFSQFAWIPLTGDQLDIAIDTHSPVAEIEGGKSHFAAFAIPENINRLQVTLNSWMSSEGVFAPKILLLDPAFKTVKTYSLDTFSQKNSDMFHLASYQTQFVMDREQTPYLVVYSPETYRRGEITIPHPERIRAEELGMARPMVTDPVIQHSNVGSLELVLKPLSLRAYRADEVKAKPAAEKAPQKMAPKTSTESMMAESEAFYNQKITQAVESGDIAVALKWLDEAKRAGSKSAEATFINLVSLKLYECKTTS</sequence>
<dbReference type="GO" id="GO:0042597">
    <property type="term" value="C:periplasmic space"/>
    <property type="evidence" value="ECO:0007669"/>
    <property type="project" value="InterPro"/>
</dbReference>
<evidence type="ECO:0000313" key="2">
    <source>
        <dbReference type="EMBL" id="KXF81528.1"/>
    </source>
</evidence>